<dbReference type="PANTHER" id="PTHR12370:SF3">
    <property type="entry name" value="PHOSPHOLIPASE B-LIKE 2-RELATED"/>
    <property type="match status" value="1"/>
</dbReference>
<comment type="caution">
    <text evidence="9">The sequence shown here is derived from an EMBL/GenBank/DDBJ whole genome shotgun (WGS) entry which is preliminary data.</text>
</comment>
<dbReference type="Gene3D" id="3.60.60.30">
    <property type="match status" value="1"/>
</dbReference>
<keyword evidence="5 7" id="KW-0443">Lipid metabolism</keyword>
<dbReference type="GO" id="GO:0009395">
    <property type="term" value="P:phospholipid catabolic process"/>
    <property type="evidence" value="ECO:0007669"/>
    <property type="project" value="TreeGrafter"/>
</dbReference>
<dbReference type="InterPro" id="IPR007000">
    <property type="entry name" value="PLipase_B-like"/>
</dbReference>
<feature type="compositionally biased region" description="Polar residues" evidence="8">
    <location>
        <begin position="149"/>
        <end position="168"/>
    </location>
</feature>
<feature type="chain" id="PRO_5011817899" description="Phospholipase B-like" evidence="7">
    <location>
        <begin position="18"/>
        <end position="600"/>
    </location>
</feature>
<gene>
    <name evidence="9" type="ORF">CEUSTIGMA_g10170.t1</name>
</gene>
<dbReference type="GO" id="GO:0005576">
    <property type="term" value="C:extracellular region"/>
    <property type="evidence" value="ECO:0007669"/>
    <property type="project" value="TreeGrafter"/>
</dbReference>
<protein>
    <recommendedName>
        <fullName evidence="7">Phospholipase B-like</fullName>
        <ecNumber evidence="7">3.1.1.-</ecNumber>
    </recommendedName>
</protein>
<evidence type="ECO:0000313" key="10">
    <source>
        <dbReference type="Proteomes" id="UP000232323"/>
    </source>
</evidence>
<dbReference type="PANTHER" id="PTHR12370">
    <property type="entry name" value="PHOSPHOLIPASE B-RELATED"/>
    <property type="match status" value="1"/>
</dbReference>
<evidence type="ECO:0000256" key="3">
    <source>
        <dbReference type="ARBA" id="ARBA00022801"/>
    </source>
</evidence>
<dbReference type="GO" id="GO:0004620">
    <property type="term" value="F:phospholipase activity"/>
    <property type="evidence" value="ECO:0007669"/>
    <property type="project" value="InterPro"/>
</dbReference>
<evidence type="ECO:0000256" key="6">
    <source>
        <dbReference type="ARBA" id="ARBA00023180"/>
    </source>
</evidence>
<dbReference type="OrthoDB" id="419508at2759"/>
<keyword evidence="4 7" id="KW-0442">Lipid degradation</keyword>
<sequence>MRQQIFALLIWLHNAHCFQTSTTTNNIQSVSDPLGQKGCVVHFRQSNKLSFAALTNSPDCVAYGSFSSWESQPSYFAQLRVSLYDTGAFDDQLKMRAAGYLEGYLSAESLSDHAYNVRSWLQSNRNGAKNVIKWLVMQDAWIRDHVQQVRKSSPTGDESHTASGSRSGNDIEKRQSEARYWEAISLVLSQLDGILEGYNSRRHAEAGNGFHFEEVTKEDLLIINALGDLGDLLPMFNETTMKVTTRDLTKLSPIEAWHALATSGHCSVLVKVKGDLTDLFVGHVTWTDYYAMVRIYKHYNFSGLQYKHALNKLISMSSYPGAVSSIDDFYIIGAPSHLVVTETTNPVLDERLFGLVTHRAPISYHRVFAANLLSSSGEEWVEWAQMYPSGTYNNQYMVIDLKRFSPGEELKPGLLMVLELMPGLAKYGDLTHELEHGYFPSYNIPYFKDIYKWSGFLAVTDKLTSYGAEYSKVVRGLNYQLTPRAKIFRRDAGAIDDLEALKRVLRSNSWGPDNYTNNEVFGTICARGDLDPVNPTPYGCLDAKVTSYSMAMAMRADAVSGPSREHGLPAFSWSKAASFATGSHRGMPDVFDGRFDLQEP</sequence>
<evidence type="ECO:0000256" key="4">
    <source>
        <dbReference type="ARBA" id="ARBA00022963"/>
    </source>
</evidence>
<dbReference type="EC" id="3.1.1.-" evidence="7"/>
<accession>A0A250XI37</accession>
<keyword evidence="10" id="KW-1185">Reference proteome</keyword>
<evidence type="ECO:0000313" key="9">
    <source>
        <dbReference type="EMBL" id="GAX82744.1"/>
    </source>
</evidence>
<dbReference type="Proteomes" id="UP000232323">
    <property type="component" value="Unassembled WGS sequence"/>
</dbReference>
<evidence type="ECO:0000256" key="1">
    <source>
        <dbReference type="ARBA" id="ARBA00007835"/>
    </source>
</evidence>
<dbReference type="Pfam" id="PF04916">
    <property type="entry name" value="Phospholip_B"/>
    <property type="match status" value="1"/>
</dbReference>
<name>A0A250XI37_9CHLO</name>
<organism evidence="9 10">
    <name type="scientific">Chlamydomonas eustigma</name>
    <dbReference type="NCBI Taxonomy" id="1157962"/>
    <lineage>
        <taxon>Eukaryota</taxon>
        <taxon>Viridiplantae</taxon>
        <taxon>Chlorophyta</taxon>
        <taxon>core chlorophytes</taxon>
        <taxon>Chlorophyceae</taxon>
        <taxon>CS clade</taxon>
        <taxon>Chlamydomonadales</taxon>
        <taxon>Chlamydomonadaceae</taxon>
        <taxon>Chlamydomonas</taxon>
    </lineage>
</organism>
<dbReference type="STRING" id="1157962.A0A250XI37"/>
<comment type="function">
    <text evidence="7">Putative phospholipase.</text>
</comment>
<feature type="signal peptide" evidence="7">
    <location>
        <begin position="1"/>
        <end position="17"/>
    </location>
</feature>
<evidence type="ECO:0000256" key="5">
    <source>
        <dbReference type="ARBA" id="ARBA00023098"/>
    </source>
</evidence>
<feature type="region of interest" description="Disordered" evidence="8">
    <location>
        <begin position="147"/>
        <end position="171"/>
    </location>
</feature>
<dbReference type="EMBL" id="BEGY01000085">
    <property type="protein sequence ID" value="GAX82744.1"/>
    <property type="molecule type" value="Genomic_DNA"/>
</dbReference>
<dbReference type="AlphaFoldDB" id="A0A250XI37"/>
<keyword evidence="3 7" id="KW-0378">Hydrolase</keyword>
<comment type="similarity">
    <text evidence="1 7">Belongs to the phospholipase B-like family.</text>
</comment>
<proteinExistence type="inferred from homology"/>
<evidence type="ECO:0000256" key="7">
    <source>
        <dbReference type="RuleBase" id="RU364138"/>
    </source>
</evidence>
<evidence type="ECO:0000256" key="8">
    <source>
        <dbReference type="SAM" id="MobiDB-lite"/>
    </source>
</evidence>
<keyword evidence="2 7" id="KW-0732">Signal</keyword>
<reference evidence="9 10" key="1">
    <citation type="submission" date="2017-08" db="EMBL/GenBank/DDBJ databases">
        <title>Acidophilic green algal genome provides insights into adaptation to an acidic environment.</title>
        <authorList>
            <person name="Hirooka S."/>
            <person name="Hirose Y."/>
            <person name="Kanesaki Y."/>
            <person name="Higuchi S."/>
            <person name="Fujiwara T."/>
            <person name="Onuma R."/>
            <person name="Era A."/>
            <person name="Ohbayashi R."/>
            <person name="Uzuka A."/>
            <person name="Nozaki H."/>
            <person name="Yoshikawa H."/>
            <person name="Miyagishima S.Y."/>
        </authorList>
    </citation>
    <scope>NUCLEOTIDE SEQUENCE [LARGE SCALE GENOMIC DNA]</scope>
    <source>
        <strain evidence="9 10">NIES-2499</strain>
    </source>
</reference>
<evidence type="ECO:0000256" key="2">
    <source>
        <dbReference type="ARBA" id="ARBA00022729"/>
    </source>
</evidence>
<keyword evidence="6" id="KW-0325">Glycoprotein</keyword>